<dbReference type="Gene3D" id="1.10.30.10">
    <property type="entry name" value="High mobility group box domain"/>
    <property type="match status" value="1"/>
</dbReference>
<dbReference type="PROSITE" id="PS50118">
    <property type="entry name" value="HMG_BOX_2"/>
    <property type="match status" value="1"/>
</dbReference>
<dbReference type="PANTHER" id="PTHR10270:SF320">
    <property type="entry name" value="BOX TRANSCRIPTIONAL REGULATOR, PUTATIVE (AFU_ORTHOLOGUE AFUA_4G10820)-RELATED"/>
    <property type="match status" value="1"/>
</dbReference>
<dbReference type="EMBL" id="MU001642">
    <property type="protein sequence ID" value="KAF2479060.1"/>
    <property type="molecule type" value="Genomic_DNA"/>
</dbReference>
<dbReference type="InterPro" id="IPR009071">
    <property type="entry name" value="HMG_box_dom"/>
</dbReference>
<feature type="region of interest" description="Disordered" evidence="5">
    <location>
        <begin position="229"/>
        <end position="258"/>
    </location>
</feature>
<feature type="compositionally biased region" description="Polar residues" evidence="5">
    <location>
        <begin position="249"/>
        <end position="258"/>
    </location>
</feature>
<evidence type="ECO:0000256" key="4">
    <source>
        <dbReference type="PROSITE-ProRule" id="PRU00267"/>
    </source>
</evidence>
<feature type="region of interest" description="Disordered" evidence="5">
    <location>
        <begin position="74"/>
        <end position="165"/>
    </location>
</feature>
<feature type="region of interest" description="Disordered" evidence="5">
    <location>
        <begin position="599"/>
        <end position="619"/>
    </location>
</feature>
<gene>
    <name evidence="7" type="ORF">BDY17DRAFT_313647</name>
</gene>
<dbReference type="GO" id="GO:0005634">
    <property type="term" value="C:nucleus"/>
    <property type="evidence" value="ECO:0007669"/>
    <property type="project" value="UniProtKB-UniRule"/>
</dbReference>
<feature type="region of interest" description="Disordered" evidence="5">
    <location>
        <begin position="447"/>
        <end position="466"/>
    </location>
</feature>
<feature type="compositionally biased region" description="Polar residues" evidence="5">
    <location>
        <begin position="102"/>
        <end position="111"/>
    </location>
</feature>
<dbReference type="OrthoDB" id="6247875at2759"/>
<keyword evidence="1" id="KW-0805">Transcription regulation</keyword>
<feature type="region of interest" description="Disordered" evidence="5">
    <location>
        <begin position="1"/>
        <end position="42"/>
    </location>
</feature>
<keyword evidence="3" id="KW-0804">Transcription</keyword>
<dbReference type="Pfam" id="PF00505">
    <property type="entry name" value="HMG_box"/>
    <property type="match status" value="1"/>
</dbReference>
<dbReference type="PANTHER" id="PTHR10270">
    <property type="entry name" value="SOX TRANSCRIPTION FACTOR"/>
    <property type="match status" value="1"/>
</dbReference>
<accession>A0A6A6PGF6</accession>
<dbReference type="AlphaFoldDB" id="A0A6A6PGF6"/>
<dbReference type="FunFam" id="1.10.30.10:FF:000041">
    <property type="entry name" value="HMG box family protein"/>
    <property type="match status" value="1"/>
</dbReference>
<reference evidence="7" key="1">
    <citation type="journal article" date="2020" name="Stud. Mycol.">
        <title>101 Dothideomycetes genomes: a test case for predicting lifestyles and emergence of pathogens.</title>
        <authorList>
            <person name="Haridas S."/>
            <person name="Albert R."/>
            <person name="Binder M."/>
            <person name="Bloem J."/>
            <person name="Labutti K."/>
            <person name="Salamov A."/>
            <person name="Andreopoulos B."/>
            <person name="Baker S."/>
            <person name="Barry K."/>
            <person name="Bills G."/>
            <person name="Bluhm B."/>
            <person name="Cannon C."/>
            <person name="Castanera R."/>
            <person name="Culley D."/>
            <person name="Daum C."/>
            <person name="Ezra D."/>
            <person name="Gonzalez J."/>
            <person name="Henrissat B."/>
            <person name="Kuo A."/>
            <person name="Liang C."/>
            <person name="Lipzen A."/>
            <person name="Lutzoni F."/>
            <person name="Magnuson J."/>
            <person name="Mondo S."/>
            <person name="Nolan M."/>
            <person name="Ohm R."/>
            <person name="Pangilinan J."/>
            <person name="Park H.-J."/>
            <person name="Ramirez L."/>
            <person name="Alfaro M."/>
            <person name="Sun H."/>
            <person name="Tritt A."/>
            <person name="Yoshinaga Y."/>
            <person name="Zwiers L.-H."/>
            <person name="Turgeon B."/>
            <person name="Goodwin S."/>
            <person name="Spatafora J."/>
            <person name="Crous P."/>
            <person name="Grigoriev I."/>
        </authorList>
    </citation>
    <scope>NUCLEOTIDE SEQUENCE</scope>
    <source>
        <strain evidence="7">CBS 113389</strain>
    </source>
</reference>
<proteinExistence type="predicted"/>
<feature type="DNA-binding region" description="HMG box" evidence="4">
    <location>
        <begin position="167"/>
        <end position="235"/>
    </location>
</feature>
<dbReference type="SUPFAM" id="SSF47095">
    <property type="entry name" value="HMG-box"/>
    <property type="match status" value="1"/>
</dbReference>
<evidence type="ECO:0000256" key="3">
    <source>
        <dbReference type="ARBA" id="ARBA00023163"/>
    </source>
</evidence>
<feature type="compositionally biased region" description="Polar residues" evidence="5">
    <location>
        <begin position="604"/>
        <end position="619"/>
    </location>
</feature>
<evidence type="ECO:0000259" key="6">
    <source>
        <dbReference type="PROSITE" id="PS50118"/>
    </source>
</evidence>
<evidence type="ECO:0000256" key="1">
    <source>
        <dbReference type="ARBA" id="ARBA00023015"/>
    </source>
</evidence>
<feature type="domain" description="HMG box" evidence="6">
    <location>
        <begin position="167"/>
        <end position="235"/>
    </location>
</feature>
<dbReference type="GeneID" id="54476742"/>
<keyword evidence="4" id="KW-0539">Nucleus</keyword>
<evidence type="ECO:0000256" key="2">
    <source>
        <dbReference type="ARBA" id="ARBA00023125"/>
    </source>
</evidence>
<dbReference type="SMART" id="SM00398">
    <property type="entry name" value="HMG"/>
    <property type="match status" value="1"/>
</dbReference>
<feature type="compositionally biased region" description="Pro residues" evidence="5">
    <location>
        <begin position="13"/>
        <end position="24"/>
    </location>
</feature>
<dbReference type="Proteomes" id="UP000799767">
    <property type="component" value="Unassembled WGS sequence"/>
</dbReference>
<dbReference type="RefSeq" id="XP_033585630.1">
    <property type="nucleotide sequence ID" value="XM_033735740.1"/>
</dbReference>
<dbReference type="GO" id="GO:0001228">
    <property type="term" value="F:DNA-binding transcription activator activity, RNA polymerase II-specific"/>
    <property type="evidence" value="ECO:0007669"/>
    <property type="project" value="TreeGrafter"/>
</dbReference>
<dbReference type="GO" id="GO:0000122">
    <property type="term" value="P:negative regulation of transcription by RNA polymerase II"/>
    <property type="evidence" value="ECO:0007669"/>
    <property type="project" value="TreeGrafter"/>
</dbReference>
<dbReference type="CDD" id="cd01389">
    <property type="entry name" value="HMG-box_ROX1-like"/>
    <property type="match status" value="1"/>
</dbReference>
<organism evidence="7 8">
    <name type="scientific">Neohortaea acidophila</name>
    <dbReference type="NCBI Taxonomy" id="245834"/>
    <lineage>
        <taxon>Eukaryota</taxon>
        <taxon>Fungi</taxon>
        <taxon>Dikarya</taxon>
        <taxon>Ascomycota</taxon>
        <taxon>Pezizomycotina</taxon>
        <taxon>Dothideomycetes</taxon>
        <taxon>Dothideomycetidae</taxon>
        <taxon>Mycosphaerellales</taxon>
        <taxon>Teratosphaeriaceae</taxon>
        <taxon>Neohortaea</taxon>
    </lineage>
</organism>
<keyword evidence="2 4" id="KW-0238">DNA-binding</keyword>
<feature type="compositionally biased region" description="Low complexity" evidence="5">
    <location>
        <begin position="80"/>
        <end position="94"/>
    </location>
</feature>
<sequence>MPPSSMSSSNNPLLPPPAASPPSCAPIESVQTLPRSSGDPPRIIFTRQLWQRTMPNGDDVEQVVLDRSQTANSQAIQNNAAPPSRRASSTASLRSARHRSTNLSSGSQTPLTPEDSPPFGTRRKRSAGVAEQEDHLVKSPAISPAHTRTSSSESGAHLCLCQPEPKPPRPRNAFILYRQHHQGSVVAQNPGLSNPDISKIIGAQWRSEAIEQKDKWKALAEEEKLRHQQQYPGYRYQPKRSGRRGSVDVSASASDKPNCQTCGGRTILTPSAPYHAGNSSIPSTPANTTTPVTRTLPVFRELTLDSPAHRRSLGRSPLTTAMPLSHRDIAEERDDVGPLSPGPKRRKIDIDTRSANHRPIQAQYGAPQPSAIGPGTPFPHAVNAHGHPFATTAMPGRRESLPSIRGVATSPQVSMPPPPRPGMGYQQHRLSQGHAAHDRTLVLPPLQTGRSASTTAAPPRSGKSVDEQMKDMSFRYKIKVLSQVAPPAFKSKAVPRGPFIAVEGDDAQAVKKLAAWLADSLAKDDHSAVELFEGPVMAVGEDREESMAMYHDLSAKWIRKGKSIFQSLSMHSASTENSNTASLTEANPTRKLDEEYNIKDDANPSATSPQVPTNLHSPSATKPIAIIPNYSLHTANHFSHTIPIGPTEFYNAYDHWQWTATVWRGTLGPDLTVYLRDVVVEAAGGASNGSNGSVELEGVEGRPGVGLFVVRRVVEGAEKGEVEASVLRRVGFEVGEWVREFGGEKEKDRE</sequence>
<evidence type="ECO:0000256" key="5">
    <source>
        <dbReference type="SAM" id="MobiDB-lite"/>
    </source>
</evidence>
<dbReference type="GO" id="GO:0030154">
    <property type="term" value="P:cell differentiation"/>
    <property type="evidence" value="ECO:0007669"/>
    <property type="project" value="TreeGrafter"/>
</dbReference>
<dbReference type="InterPro" id="IPR036910">
    <property type="entry name" value="HMG_box_dom_sf"/>
</dbReference>
<feature type="compositionally biased region" description="Low complexity" evidence="5">
    <location>
        <begin position="1"/>
        <end position="12"/>
    </location>
</feature>
<evidence type="ECO:0000313" key="7">
    <source>
        <dbReference type="EMBL" id="KAF2479060.1"/>
    </source>
</evidence>
<evidence type="ECO:0000313" key="8">
    <source>
        <dbReference type="Proteomes" id="UP000799767"/>
    </source>
</evidence>
<dbReference type="GO" id="GO:0000978">
    <property type="term" value="F:RNA polymerase II cis-regulatory region sequence-specific DNA binding"/>
    <property type="evidence" value="ECO:0007669"/>
    <property type="project" value="TreeGrafter"/>
</dbReference>
<protein>
    <recommendedName>
        <fullName evidence="6">HMG box domain-containing protein</fullName>
    </recommendedName>
</protein>
<name>A0A6A6PGF6_9PEZI</name>
<keyword evidence="8" id="KW-1185">Reference proteome</keyword>
<dbReference type="InterPro" id="IPR050140">
    <property type="entry name" value="SRY-related_HMG-box_TF-like"/>
</dbReference>